<dbReference type="Proteomes" id="UP000029692">
    <property type="component" value="Unassembled WGS sequence"/>
</dbReference>
<sequence>MITILIVYGALGYSQEALFGTRPFIQLSIEFSTMEAGRETNRTVVLYSRTEAGITDVYTRVENPTFLRNLQFLSLGRQAGQPEQWVRTSSGLRRLPQSSQGEALFSSAVENTDIILPVLNPVPKESAALPPEFSHLQTYQAESFKFFESPDGLRRYYKGEQSGLIYGFDVYESSGNRVKTYRVQEIQVVQGEVLPSNAIMEDTRSRRTTRLTVEEVSFPGVIPARFFNPQALR</sequence>
<gene>
    <name evidence="2" type="ORF">DC28_12250</name>
</gene>
<proteinExistence type="predicted"/>
<evidence type="ECO:0000259" key="1">
    <source>
        <dbReference type="Pfam" id="PF17131"/>
    </source>
</evidence>
<dbReference type="EMBL" id="JNUP01000067">
    <property type="protein sequence ID" value="KGE71221.1"/>
    <property type="molecule type" value="Genomic_DNA"/>
</dbReference>
<comment type="caution">
    <text evidence="2">The sequence shown here is derived from an EMBL/GenBank/DDBJ whole genome shotgun (WGS) entry which is preliminary data.</text>
</comment>
<evidence type="ECO:0000313" key="2">
    <source>
        <dbReference type="EMBL" id="KGE71221.1"/>
    </source>
</evidence>
<reference evidence="2 3" key="1">
    <citation type="submission" date="2014-05" db="EMBL/GenBank/DDBJ databases">
        <title>De novo Genome Sequence of Spirocheata sp.</title>
        <authorList>
            <person name="Shivani Y."/>
            <person name="Subhash Y."/>
            <person name="Tushar L."/>
            <person name="Sasikala C."/>
            <person name="Ramana C.V."/>
        </authorList>
    </citation>
    <scope>NUCLEOTIDE SEQUENCE [LARGE SCALE GENOMIC DNA]</scope>
    <source>
        <strain evidence="2 3">JC230</strain>
    </source>
</reference>
<organism evidence="2 3">
    <name type="scientific">Spirochaeta lutea</name>
    <dbReference type="NCBI Taxonomy" id="1480694"/>
    <lineage>
        <taxon>Bacteria</taxon>
        <taxon>Pseudomonadati</taxon>
        <taxon>Spirochaetota</taxon>
        <taxon>Spirochaetia</taxon>
        <taxon>Spirochaetales</taxon>
        <taxon>Spirochaetaceae</taxon>
        <taxon>Spirochaeta</taxon>
    </lineage>
</organism>
<dbReference type="Gene3D" id="2.50.20.10">
    <property type="entry name" value="Lipoprotein localisation LolA/LolB/LppX"/>
    <property type="match status" value="1"/>
</dbReference>
<dbReference type="Pfam" id="PF17131">
    <property type="entry name" value="LolA_like"/>
    <property type="match status" value="1"/>
</dbReference>
<dbReference type="AlphaFoldDB" id="A0A098QUG2"/>
<feature type="domain" description="Uncharacterized protein TP-0789" evidence="1">
    <location>
        <begin position="164"/>
        <end position="233"/>
    </location>
</feature>
<keyword evidence="3" id="KW-1185">Reference proteome</keyword>
<name>A0A098QUG2_9SPIO</name>
<evidence type="ECO:0000313" key="3">
    <source>
        <dbReference type="Proteomes" id="UP000029692"/>
    </source>
</evidence>
<accession>A0A098QUG2</accession>
<protein>
    <recommendedName>
        <fullName evidence="1">Uncharacterized protein TP-0789 domain-containing protein</fullName>
    </recommendedName>
</protein>
<dbReference type="InterPro" id="IPR033399">
    <property type="entry name" value="TP_0789-like"/>
</dbReference>